<dbReference type="GO" id="GO:0030488">
    <property type="term" value="P:tRNA methylation"/>
    <property type="evidence" value="ECO:0007669"/>
    <property type="project" value="TreeGrafter"/>
</dbReference>
<keyword evidence="3 8" id="KW-0489">Methyltransferase</keyword>
<dbReference type="STRING" id="453591.Igni_0818"/>
<dbReference type="InterPro" id="IPR002052">
    <property type="entry name" value="DNA_methylase_N6_adenine_CS"/>
</dbReference>
<dbReference type="PhylomeDB" id="A8AAP8"/>
<dbReference type="SMART" id="SM00981">
    <property type="entry name" value="THUMP"/>
    <property type="match status" value="1"/>
</dbReference>
<dbReference type="InterPro" id="IPR053943">
    <property type="entry name" value="RlmKL-like_Mtase_CS"/>
</dbReference>
<comment type="subcellular location">
    <subcellularLocation>
        <location evidence="1">Cytoplasm</location>
    </subcellularLocation>
</comment>
<dbReference type="Pfam" id="PF01170">
    <property type="entry name" value="UPF0020"/>
    <property type="match status" value="1"/>
</dbReference>
<protein>
    <submittedName>
        <fullName evidence="8">Putative RNA methylase</fullName>
    </submittedName>
</protein>
<dbReference type="PANTHER" id="PTHR14911:SF13">
    <property type="entry name" value="TRNA (GUANINE(6)-N2)-METHYLTRANSFERASE THUMP3"/>
    <property type="match status" value="1"/>
</dbReference>
<evidence type="ECO:0000256" key="6">
    <source>
        <dbReference type="PROSITE-ProRule" id="PRU00529"/>
    </source>
</evidence>
<evidence type="ECO:0000313" key="8">
    <source>
        <dbReference type="EMBL" id="ABU82000.1"/>
    </source>
</evidence>
<evidence type="ECO:0000256" key="2">
    <source>
        <dbReference type="ARBA" id="ARBA00022490"/>
    </source>
</evidence>
<name>A8AAP8_IGNH4</name>
<dbReference type="InterPro" id="IPR000241">
    <property type="entry name" value="RlmKL-like_Mtase"/>
</dbReference>
<dbReference type="SUPFAM" id="SSF53335">
    <property type="entry name" value="S-adenosyl-L-methionine-dependent methyltransferases"/>
    <property type="match status" value="1"/>
</dbReference>
<evidence type="ECO:0000259" key="7">
    <source>
        <dbReference type="PROSITE" id="PS51165"/>
    </source>
</evidence>
<dbReference type="AlphaFoldDB" id="A8AAP8"/>
<evidence type="ECO:0000256" key="4">
    <source>
        <dbReference type="ARBA" id="ARBA00022679"/>
    </source>
</evidence>
<reference evidence="8 9" key="1">
    <citation type="journal article" date="2008" name="Genome Biol.">
        <title>A genomic analysis of the archaeal system Ignicoccus hospitalis-Nanoarchaeum equitans.</title>
        <authorList>
            <person name="Podar M."/>
            <person name="Anderson I."/>
            <person name="Makarova K.S."/>
            <person name="Elkins J.G."/>
            <person name="Ivanova N."/>
            <person name="Wall M.A."/>
            <person name="Lykidis A."/>
            <person name="Mavromatis K."/>
            <person name="Sun H."/>
            <person name="Hudson M.E."/>
            <person name="Chen W."/>
            <person name="Deciu C."/>
            <person name="Hutchison D."/>
            <person name="Eads J.R."/>
            <person name="Anderson A."/>
            <person name="Fernandes F."/>
            <person name="Szeto E."/>
            <person name="Lapidus A."/>
            <person name="Kyrpides N.C."/>
            <person name="Saier M.H.Jr."/>
            <person name="Richardson P.M."/>
            <person name="Rachel R."/>
            <person name="Huber H."/>
            <person name="Eisen J.A."/>
            <person name="Koonin E.V."/>
            <person name="Keller M."/>
            <person name="Stetter K.O."/>
        </authorList>
    </citation>
    <scope>NUCLEOTIDE SEQUENCE [LARGE SCALE GENOMIC DNA]</scope>
    <source>
        <strain evidence="9">KIN4/I / DSM 18386 / JCM 14125</strain>
    </source>
</reference>
<dbReference type="CDD" id="cd11715">
    <property type="entry name" value="THUMP_AdoMetMT"/>
    <property type="match status" value="1"/>
</dbReference>
<dbReference type="Pfam" id="PF02926">
    <property type="entry name" value="THUMP"/>
    <property type="match status" value="1"/>
</dbReference>
<dbReference type="InterPro" id="IPR029063">
    <property type="entry name" value="SAM-dependent_MTases_sf"/>
</dbReference>
<evidence type="ECO:0000256" key="1">
    <source>
        <dbReference type="ARBA" id="ARBA00004496"/>
    </source>
</evidence>
<dbReference type="Gene3D" id="3.40.50.150">
    <property type="entry name" value="Vaccinia Virus protein VP39"/>
    <property type="match status" value="1"/>
</dbReference>
<dbReference type="PANTHER" id="PTHR14911">
    <property type="entry name" value="THUMP DOMAIN-CONTAINING"/>
    <property type="match status" value="1"/>
</dbReference>
<dbReference type="GO" id="GO:0016423">
    <property type="term" value="F:tRNA (guanine) methyltransferase activity"/>
    <property type="evidence" value="ECO:0007669"/>
    <property type="project" value="TreeGrafter"/>
</dbReference>
<gene>
    <name evidence="8" type="ordered locus">Igni_0818</name>
</gene>
<dbReference type="InterPro" id="IPR004114">
    <property type="entry name" value="THUMP_dom"/>
</dbReference>
<dbReference type="PROSITE" id="PS00092">
    <property type="entry name" value="N6_MTASE"/>
    <property type="match status" value="1"/>
</dbReference>
<dbReference type="eggNOG" id="arCOG00048">
    <property type="taxonomic scope" value="Archaea"/>
</dbReference>
<proteinExistence type="predicted"/>
<dbReference type="EMBL" id="CP000816">
    <property type="protein sequence ID" value="ABU82000.1"/>
    <property type="molecule type" value="Genomic_DNA"/>
</dbReference>
<dbReference type="KEGG" id="iho:Igni_0818"/>
<dbReference type="SUPFAM" id="SSF143437">
    <property type="entry name" value="THUMP domain-like"/>
    <property type="match status" value="1"/>
</dbReference>
<dbReference type="PROSITE" id="PS01261">
    <property type="entry name" value="UPF0020"/>
    <property type="match status" value="1"/>
</dbReference>
<sequence length="327" mass="37080">MFSTNPGLEDVAAAELKSWGLEVLGTSKGRVEARFRKLEELVWRLERSKSIHKAYVLVFEGKLEELELDGIELFVTPWTPFAVRAERVGEGPSSPELAAEVGDRVIKRVEKVYGMRPEVNLDYPSVVVRAEWYFDRVRVGVEVSGEESLHRRYYRVEEHMASLKPTIAYAMLFLGGARGAERLVDPMCGSGTVAIEGALDFAVPEIMCFDVKPKYVKKAIINSEVARVRELIAFGVHDARKLHEVLDWADLIVTNPPYGVRMGSPKKVLKLYEEFFQSVARVLHGKLVMITPLRETRELAERSGLEVAEEREVYHGDLWVKLFVFKA</sequence>
<keyword evidence="9" id="KW-1185">Reference proteome</keyword>
<accession>A8AAP8</accession>
<dbReference type="PROSITE" id="PS51165">
    <property type="entry name" value="THUMP"/>
    <property type="match status" value="1"/>
</dbReference>
<dbReference type="HOGENOM" id="CLU_032119_0_0_2"/>
<dbReference type="Gene3D" id="3.30.2130.30">
    <property type="match status" value="1"/>
</dbReference>
<keyword evidence="5" id="KW-0819">tRNA processing</keyword>
<evidence type="ECO:0000256" key="3">
    <source>
        <dbReference type="ARBA" id="ARBA00022603"/>
    </source>
</evidence>
<organism evidence="8 9">
    <name type="scientific">Ignicoccus hospitalis (strain KIN4/I / DSM 18386 / JCM 14125)</name>
    <dbReference type="NCBI Taxonomy" id="453591"/>
    <lineage>
        <taxon>Archaea</taxon>
        <taxon>Thermoproteota</taxon>
        <taxon>Thermoprotei</taxon>
        <taxon>Desulfurococcales</taxon>
        <taxon>Desulfurococcaceae</taxon>
        <taxon>Ignicoccus</taxon>
    </lineage>
</organism>
<evidence type="ECO:0000313" key="9">
    <source>
        <dbReference type="Proteomes" id="UP000000262"/>
    </source>
</evidence>
<keyword evidence="6" id="KW-0694">RNA-binding</keyword>
<dbReference type="GO" id="GO:0005737">
    <property type="term" value="C:cytoplasm"/>
    <property type="evidence" value="ECO:0007669"/>
    <property type="project" value="UniProtKB-SubCell"/>
</dbReference>
<dbReference type="Proteomes" id="UP000000262">
    <property type="component" value="Chromosome"/>
</dbReference>
<evidence type="ECO:0000256" key="5">
    <source>
        <dbReference type="ARBA" id="ARBA00022694"/>
    </source>
</evidence>
<keyword evidence="2" id="KW-0963">Cytoplasm</keyword>
<feature type="domain" description="THUMP" evidence="7">
    <location>
        <begin position="36"/>
        <end position="143"/>
    </location>
</feature>
<keyword evidence="4" id="KW-0808">Transferase</keyword>
<dbReference type="GO" id="GO:0003723">
    <property type="term" value="F:RNA binding"/>
    <property type="evidence" value="ECO:0007669"/>
    <property type="project" value="UniProtKB-UniRule"/>
</dbReference>